<dbReference type="EC" id="2.7.7.7" evidence="1"/>
<dbReference type="GO" id="GO:0003887">
    <property type="term" value="F:DNA-directed DNA polymerase activity"/>
    <property type="evidence" value="ECO:0007669"/>
    <property type="project" value="UniProtKB-EC"/>
</dbReference>
<dbReference type="InterPro" id="IPR027417">
    <property type="entry name" value="P-loop_NTPase"/>
</dbReference>
<evidence type="ECO:0000313" key="1">
    <source>
        <dbReference type="EMBL" id="QDS98352.1"/>
    </source>
</evidence>
<proteinExistence type="predicted"/>
<keyword evidence="2" id="KW-1185">Reference proteome</keyword>
<dbReference type="PANTHER" id="PTHR11669">
    <property type="entry name" value="REPLICATION FACTOR C / DNA POLYMERASE III GAMMA-TAU SUBUNIT"/>
    <property type="match status" value="1"/>
</dbReference>
<accession>A0A517MU13</accession>
<dbReference type="Proteomes" id="UP000319852">
    <property type="component" value="Chromosome"/>
</dbReference>
<dbReference type="SUPFAM" id="SSF52540">
    <property type="entry name" value="P-loop containing nucleoside triphosphate hydrolases"/>
    <property type="match status" value="1"/>
</dbReference>
<dbReference type="GO" id="GO:0006261">
    <property type="term" value="P:DNA-templated DNA replication"/>
    <property type="evidence" value="ECO:0007669"/>
    <property type="project" value="TreeGrafter"/>
</dbReference>
<dbReference type="PANTHER" id="PTHR11669:SF8">
    <property type="entry name" value="DNA POLYMERASE III SUBUNIT DELTA"/>
    <property type="match status" value="1"/>
</dbReference>
<dbReference type="Pfam" id="PF13177">
    <property type="entry name" value="DNA_pol3_delta2"/>
    <property type="match status" value="1"/>
</dbReference>
<dbReference type="OrthoDB" id="9810148at2"/>
<dbReference type="RefSeq" id="WP_145059433.1">
    <property type="nucleotide sequence ID" value="NZ_CP036263.1"/>
</dbReference>
<keyword evidence="1" id="KW-0808">Transferase</keyword>
<evidence type="ECO:0000313" key="2">
    <source>
        <dbReference type="Proteomes" id="UP000319852"/>
    </source>
</evidence>
<sequence length="333" mass="36578">MWQGVRGHDRIAERFRQSLACGRLASTYLFVGPDGIGKRTFAEALSAVLLCANPDEVALSPCGQCESCKMFAAGNHPDVDRVARPPGKRTLPIDLFLGDREHRNKEGMCHNIAMRPLLGRRRVAIIEDADWFSPESANCLLKTLEEPPRGAVIFLIGTSRSRQLPTILSRSQIVRFNPLPNADLAALLIEQDLTTESTTAEQLAAAAGGSLSKASEFADEQLRDAQQRLTTQLTSPNMDVPRLSSDLMDVITSAGKDAEARRQRFRTLLSSAIGKFSHQLRTPGQDSGYDPGVTLAALDRCLEAEEQLSRNANQSTLLESWLDDLAELQQRPT</sequence>
<keyword evidence="1" id="KW-0548">Nucleotidyltransferase</keyword>
<name>A0A517MU13_9BACT</name>
<dbReference type="InterPro" id="IPR050238">
    <property type="entry name" value="DNA_Rep/Repair_Clamp_Loader"/>
</dbReference>
<dbReference type="KEGG" id="amob:HG15A2_16260"/>
<protein>
    <submittedName>
        <fullName evidence="1">DNA polymerase III subunit tau</fullName>
        <ecNumber evidence="1">2.7.7.7</ecNumber>
    </submittedName>
</protein>
<reference evidence="1 2" key="1">
    <citation type="submission" date="2019-02" db="EMBL/GenBank/DDBJ databases">
        <title>Deep-cultivation of Planctomycetes and their phenomic and genomic characterization uncovers novel biology.</title>
        <authorList>
            <person name="Wiegand S."/>
            <person name="Jogler M."/>
            <person name="Boedeker C."/>
            <person name="Pinto D."/>
            <person name="Vollmers J."/>
            <person name="Rivas-Marin E."/>
            <person name="Kohn T."/>
            <person name="Peeters S.H."/>
            <person name="Heuer A."/>
            <person name="Rast P."/>
            <person name="Oberbeckmann S."/>
            <person name="Bunk B."/>
            <person name="Jeske O."/>
            <person name="Meyerdierks A."/>
            <person name="Storesund J.E."/>
            <person name="Kallscheuer N."/>
            <person name="Luecker S."/>
            <person name="Lage O.M."/>
            <person name="Pohl T."/>
            <person name="Merkel B.J."/>
            <person name="Hornburger P."/>
            <person name="Mueller R.-W."/>
            <person name="Bruemmer F."/>
            <person name="Labrenz M."/>
            <person name="Spormann A.M."/>
            <person name="Op den Camp H."/>
            <person name="Overmann J."/>
            <person name="Amann R."/>
            <person name="Jetten M.S.M."/>
            <person name="Mascher T."/>
            <person name="Medema M.H."/>
            <person name="Devos D.P."/>
            <person name="Kaster A.-K."/>
            <person name="Ovreas L."/>
            <person name="Rohde M."/>
            <person name="Galperin M.Y."/>
            <person name="Jogler C."/>
        </authorList>
    </citation>
    <scope>NUCLEOTIDE SEQUENCE [LARGE SCALE GENOMIC DNA]</scope>
    <source>
        <strain evidence="1 2">HG15A2</strain>
    </source>
</reference>
<dbReference type="AlphaFoldDB" id="A0A517MU13"/>
<gene>
    <name evidence="1" type="primary">dnaX_2</name>
    <name evidence="1" type="ORF">HG15A2_16260</name>
</gene>
<organism evidence="1 2">
    <name type="scientific">Adhaeretor mobilis</name>
    <dbReference type="NCBI Taxonomy" id="1930276"/>
    <lineage>
        <taxon>Bacteria</taxon>
        <taxon>Pseudomonadati</taxon>
        <taxon>Planctomycetota</taxon>
        <taxon>Planctomycetia</taxon>
        <taxon>Pirellulales</taxon>
        <taxon>Lacipirellulaceae</taxon>
        <taxon>Adhaeretor</taxon>
    </lineage>
</organism>
<dbReference type="EMBL" id="CP036263">
    <property type="protein sequence ID" value="QDS98352.1"/>
    <property type="molecule type" value="Genomic_DNA"/>
</dbReference>
<dbReference type="Gene3D" id="3.40.50.300">
    <property type="entry name" value="P-loop containing nucleotide triphosphate hydrolases"/>
    <property type="match status" value="1"/>
</dbReference>